<sequence>MGSTGCVPIPASCKDAAEAAWRIRQKYDNFVADAAHDAADAEDLADALRKHTAQLVNLYKIARSSGANNLPTIETTPVTPNKRKREESGPAAGSGPTAFDMRINTHAIRTLVERYARAVSTQLACVENLSLTLRSTTKKEAPEWPENKQLAFRDFA</sequence>
<proteinExistence type="predicted"/>
<dbReference type="EMBL" id="LCWF01000203">
    <property type="protein sequence ID" value="KKY14904.1"/>
    <property type="molecule type" value="Genomic_DNA"/>
</dbReference>
<reference evidence="2 3" key="2">
    <citation type="submission" date="2015-05" db="EMBL/GenBank/DDBJ databases">
        <authorList>
            <person name="Morales-Cruz A."/>
            <person name="Amrine K.C."/>
            <person name="Cantu D."/>
        </authorList>
    </citation>
    <scope>NUCLEOTIDE SEQUENCE [LARGE SCALE GENOMIC DNA]</scope>
    <source>
        <strain evidence="2">UCRPC4</strain>
    </source>
</reference>
<feature type="compositionally biased region" description="Polar residues" evidence="1">
    <location>
        <begin position="68"/>
        <end position="79"/>
    </location>
</feature>
<organism evidence="2 3">
    <name type="scientific">Phaeomoniella chlamydospora</name>
    <name type="common">Phaeoacremonium chlamydosporum</name>
    <dbReference type="NCBI Taxonomy" id="158046"/>
    <lineage>
        <taxon>Eukaryota</taxon>
        <taxon>Fungi</taxon>
        <taxon>Dikarya</taxon>
        <taxon>Ascomycota</taxon>
        <taxon>Pezizomycotina</taxon>
        <taxon>Eurotiomycetes</taxon>
        <taxon>Chaetothyriomycetidae</taxon>
        <taxon>Phaeomoniellales</taxon>
        <taxon>Phaeomoniellaceae</taxon>
        <taxon>Phaeomoniella</taxon>
    </lineage>
</organism>
<protein>
    <submittedName>
        <fullName evidence="2">Uncharacterized protein</fullName>
    </submittedName>
</protein>
<keyword evidence="3" id="KW-1185">Reference proteome</keyword>
<evidence type="ECO:0000256" key="1">
    <source>
        <dbReference type="SAM" id="MobiDB-lite"/>
    </source>
</evidence>
<comment type="caution">
    <text evidence="2">The sequence shown here is derived from an EMBL/GenBank/DDBJ whole genome shotgun (WGS) entry which is preliminary data.</text>
</comment>
<evidence type="ECO:0000313" key="2">
    <source>
        <dbReference type="EMBL" id="KKY14904.1"/>
    </source>
</evidence>
<dbReference type="Proteomes" id="UP000053317">
    <property type="component" value="Unassembled WGS sequence"/>
</dbReference>
<feature type="region of interest" description="Disordered" evidence="1">
    <location>
        <begin position="68"/>
        <end position="98"/>
    </location>
</feature>
<reference evidence="2 3" key="1">
    <citation type="submission" date="2015-05" db="EMBL/GenBank/DDBJ databases">
        <title>Distinctive expansion of gene families associated with plant cell wall degradation and secondary metabolism in the genomes of grapevine trunk pathogens.</title>
        <authorList>
            <person name="Lawrence D.P."/>
            <person name="Travadon R."/>
            <person name="Rolshausen P.E."/>
            <person name="Baumgartner K."/>
        </authorList>
    </citation>
    <scope>NUCLEOTIDE SEQUENCE [LARGE SCALE GENOMIC DNA]</scope>
    <source>
        <strain evidence="2">UCRPC4</strain>
    </source>
</reference>
<name>A0A0G2DWA5_PHACM</name>
<evidence type="ECO:0000313" key="3">
    <source>
        <dbReference type="Proteomes" id="UP000053317"/>
    </source>
</evidence>
<dbReference type="AlphaFoldDB" id="A0A0G2DWA5"/>
<accession>A0A0G2DWA5</accession>
<gene>
    <name evidence="2" type="ORF">UCRPC4_g06593</name>
</gene>